<sequence length="129" mass="13855">MEIGEPTDVIHVAHIGVDHSSTVAPSWMKEFKIGPDKTTKSSDNAEVSHPTALSTRSSQGTSMLGSLLAYNKSVMEIPEEHEQGATSGANTSELGIQNQDPQTGEAAPKARRGVRERKPPKALTDFVLF</sequence>
<evidence type="ECO:0000256" key="1">
    <source>
        <dbReference type="SAM" id="MobiDB-lite"/>
    </source>
</evidence>
<comment type="caution">
    <text evidence="3">The sequence shown here is derived from an EMBL/GenBank/DDBJ whole genome shotgun (WGS) entry which is preliminary data.</text>
</comment>
<feature type="compositionally biased region" description="Polar residues" evidence="1">
    <location>
        <begin position="84"/>
        <end position="102"/>
    </location>
</feature>
<organism evidence="3 4">
    <name type="scientific">Hibiscus sabdariffa</name>
    <name type="common">roselle</name>
    <dbReference type="NCBI Taxonomy" id="183260"/>
    <lineage>
        <taxon>Eukaryota</taxon>
        <taxon>Viridiplantae</taxon>
        <taxon>Streptophyta</taxon>
        <taxon>Embryophyta</taxon>
        <taxon>Tracheophyta</taxon>
        <taxon>Spermatophyta</taxon>
        <taxon>Magnoliopsida</taxon>
        <taxon>eudicotyledons</taxon>
        <taxon>Gunneridae</taxon>
        <taxon>Pentapetalae</taxon>
        <taxon>rosids</taxon>
        <taxon>malvids</taxon>
        <taxon>Malvales</taxon>
        <taxon>Malvaceae</taxon>
        <taxon>Malvoideae</taxon>
        <taxon>Hibiscus</taxon>
    </lineage>
</organism>
<feature type="region of interest" description="Disordered" evidence="1">
    <location>
        <begin position="78"/>
        <end position="129"/>
    </location>
</feature>
<proteinExistence type="predicted"/>
<dbReference type="PANTHER" id="PTHR46325:SF20">
    <property type="entry name" value="CRIB DOMAIN-CONTAINING PROTEIN RIC10"/>
    <property type="match status" value="1"/>
</dbReference>
<keyword evidence="4" id="KW-1185">Reference proteome</keyword>
<evidence type="ECO:0000313" key="3">
    <source>
        <dbReference type="EMBL" id="KAK8974106.1"/>
    </source>
</evidence>
<name>A0ABR2ND65_9ROSI</name>
<feature type="compositionally biased region" description="Polar residues" evidence="1">
    <location>
        <begin position="41"/>
        <end position="64"/>
    </location>
</feature>
<dbReference type="InterPro" id="IPR000095">
    <property type="entry name" value="CRIB_dom"/>
</dbReference>
<protein>
    <recommendedName>
        <fullName evidence="2">CRIB domain-containing protein</fullName>
    </recommendedName>
</protein>
<evidence type="ECO:0000259" key="2">
    <source>
        <dbReference type="PROSITE" id="PS50108"/>
    </source>
</evidence>
<dbReference type="Proteomes" id="UP001396334">
    <property type="component" value="Unassembled WGS sequence"/>
</dbReference>
<evidence type="ECO:0000313" key="4">
    <source>
        <dbReference type="Proteomes" id="UP001396334"/>
    </source>
</evidence>
<feature type="compositionally biased region" description="Basic residues" evidence="1">
    <location>
        <begin position="109"/>
        <end position="120"/>
    </location>
</feature>
<dbReference type="PROSITE" id="PS50108">
    <property type="entry name" value="CRIB"/>
    <property type="match status" value="1"/>
</dbReference>
<feature type="domain" description="CRIB" evidence="2">
    <location>
        <begin position="3"/>
        <end position="16"/>
    </location>
</feature>
<feature type="region of interest" description="Disordered" evidence="1">
    <location>
        <begin position="34"/>
        <end position="64"/>
    </location>
</feature>
<gene>
    <name evidence="3" type="ORF">V6N11_064594</name>
</gene>
<reference evidence="3 4" key="1">
    <citation type="journal article" date="2024" name="G3 (Bethesda)">
        <title>Genome assembly of Hibiscus sabdariffa L. provides insights into metabolisms of medicinal natural products.</title>
        <authorList>
            <person name="Kim T."/>
        </authorList>
    </citation>
    <scope>NUCLEOTIDE SEQUENCE [LARGE SCALE GENOMIC DNA]</scope>
    <source>
        <strain evidence="3">TK-2024</strain>
        <tissue evidence="3">Old leaves</tissue>
    </source>
</reference>
<accession>A0ABR2ND65</accession>
<dbReference type="PANTHER" id="PTHR46325">
    <property type="entry name" value="CRIB DOMAIN-CONTAINING PROTEIN RIC8"/>
    <property type="match status" value="1"/>
</dbReference>
<dbReference type="EMBL" id="JBBPBN010000172">
    <property type="protein sequence ID" value="KAK8974106.1"/>
    <property type="molecule type" value="Genomic_DNA"/>
</dbReference>